<dbReference type="GO" id="GO:0016787">
    <property type="term" value="F:hydrolase activity"/>
    <property type="evidence" value="ECO:0007669"/>
    <property type="project" value="UniProtKB-KW"/>
</dbReference>
<dbReference type="SUPFAM" id="SSF53474">
    <property type="entry name" value="alpha/beta-Hydrolases"/>
    <property type="match status" value="1"/>
</dbReference>
<dbReference type="EMBL" id="ML178821">
    <property type="protein sequence ID" value="TFL03129.1"/>
    <property type="molecule type" value="Genomic_DNA"/>
</dbReference>
<dbReference type="STRING" id="1884261.A0A5C3QS76"/>
<dbReference type="Gene3D" id="3.40.50.1820">
    <property type="entry name" value="alpha/beta hydrolase"/>
    <property type="match status" value="1"/>
</dbReference>
<keyword evidence="4" id="KW-1185">Reference proteome</keyword>
<evidence type="ECO:0000259" key="2">
    <source>
        <dbReference type="Pfam" id="PF12697"/>
    </source>
</evidence>
<feature type="domain" description="AB hydrolase-1" evidence="2">
    <location>
        <begin position="148"/>
        <end position="442"/>
    </location>
</feature>
<dbReference type="InterPro" id="IPR029058">
    <property type="entry name" value="AB_hydrolase_fold"/>
</dbReference>
<feature type="compositionally biased region" description="Pro residues" evidence="1">
    <location>
        <begin position="38"/>
        <end position="50"/>
    </location>
</feature>
<feature type="region of interest" description="Disordered" evidence="1">
    <location>
        <begin position="28"/>
        <end position="50"/>
    </location>
</feature>
<evidence type="ECO:0000313" key="3">
    <source>
        <dbReference type="EMBL" id="TFL03129.1"/>
    </source>
</evidence>
<dbReference type="InterPro" id="IPR000073">
    <property type="entry name" value="AB_hydrolase_1"/>
</dbReference>
<organism evidence="3 4">
    <name type="scientific">Pterulicium gracile</name>
    <dbReference type="NCBI Taxonomy" id="1884261"/>
    <lineage>
        <taxon>Eukaryota</taxon>
        <taxon>Fungi</taxon>
        <taxon>Dikarya</taxon>
        <taxon>Basidiomycota</taxon>
        <taxon>Agaricomycotina</taxon>
        <taxon>Agaricomycetes</taxon>
        <taxon>Agaricomycetidae</taxon>
        <taxon>Agaricales</taxon>
        <taxon>Pleurotineae</taxon>
        <taxon>Pterulaceae</taxon>
        <taxon>Pterulicium</taxon>
    </lineage>
</organism>
<evidence type="ECO:0000256" key="1">
    <source>
        <dbReference type="SAM" id="MobiDB-lite"/>
    </source>
</evidence>
<sequence length="464" mass="51581">MSNTSWEYVPTPHFERTPLRLLAPIRAPDSSAKRRNLPSPPYPPTTPPQNVPYVVTTHVIPAALPRASPNVPLPTAASQATTKDQRREANAKTFEEISKTWRKRVSGELGNEGSEKEMVNVVNRYVHRDILEAGTSKHPRGRGVTLMFAHANGFPKEIWEPTIQRLLASSQTAEIVDEVWVWEAVQHGDSYLLNAAALDGVFSWHDNARDITNFLLHYLPSMPGGTLPTHLDAVSSSESTQRHTRGFNHRTFVVTGHSYGGCSSAFAALTFPALFDAIIFVDPVIVMPGRYKSTDDKYANALVRGAISRRDEWASREEAFNSFQSSPFFKVWHPSVVRTYCDRGIHHPAGEKGPAKLKMPGVQEAIVFVDTTTPTEVFQLLPMLDKRIELRWVMPGRVDNSEIGGPGHGNILCWRRPENSSNVRISKAGHLITQEAPHELADEIDAFLGRKYGSSSGNVTQARL</sequence>
<gene>
    <name evidence="3" type="ORF">BDV98DRAFT_603441</name>
</gene>
<evidence type="ECO:0000313" key="4">
    <source>
        <dbReference type="Proteomes" id="UP000305067"/>
    </source>
</evidence>
<proteinExistence type="predicted"/>
<protein>
    <submittedName>
        <fullName evidence="3">Alpha/Beta hydrolase protein</fullName>
    </submittedName>
</protein>
<dbReference type="OrthoDB" id="94039at2759"/>
<feature type="region of interest" description="Disordered" evidence="1">
    <location>
        <begin position="65"/>
        <end position="91"/>
    </location>
</feature>
<keyword evidence="3" id="KW-0378">Hydrolase</keyword>
<dbReference type="AlphaFoldDB" id="A0A5C3QS76"/>
<dbReference type="Proteomes" id="UP000305067">
    <property type="component" value="Unassembled WGS sequence"/>
</dbReference>
<dbReference type="Pfam" id="PF12697">
    <property type="entry name" value="Abhydrolase_6"/>
    <property type="match status" value="1"/>
</dbReference>
<reference evidence="3 4" key="1">
    <citation type="journal article" date="2019" name="Nat. Ecol. Evol.">
        <title>Megaphylogeny resolves global patterns of mushroom evolution.</title>
        <authorList>
            <person name="Varga T."/>
            <person name="Krizsan K."/>
            <person name="Foldi C."/>
            <person name="Dima B."/>
            <person name="Sanchez-Garcia M."/>
            <person name="Sanchez-Ramirez S."/>
            <person name="Szollosi G.J."/>
            <person name="Szarkandi J.G."/>
            <person name="Papp V."/>
            <person name="Albert L."/>
            <person name="Andreopoulos W."/>
            <person name="Angelini C."/>
            <person name="Antonin V."/>
            <person name="Barry K.W."/>
            <person name="Bougher N.L."/>
            <person name="Buchanan P."/>
            <person name="Buyck B."/>
            <person name="Bense V."/>
            <person name="Catcheside P."/>
            <person name="Chovatia M."/>
            <person name="Cooper J."/>
            <person name="Damon W."/>
            <person name="Desjardin D."/>
            <person name="Finy P."/>
            <person name="Geml J."/>
            <person name="Haridas S."/>
            <person name="Hughes K."/>
            <person name="Justo A."/>
            <person name="Karasinski D."/>
            <person name="Kautmanova I."/>
            <person name="Kiss B."/>
            <person name="Kocsube S."/>
            <person name="Kotiranta H."/>
            <person name="LaButti K.M."/>
            <person name="Lechner B.E."/>
            <person name="Liimatainen K."/>
            <person name="Lipzen A."/>
            <person name="Lukacs Z."/>
            <person name="Mihaltcheva S."/>
            <person name="Morgado L.N."/>
            <person name="Niskanen T."/>
            <person name="Noordeloos M.E."/>
            <person name="Ohm R.A."/>
            <person name="Ortiz-Santana B."/>
            <person name="Ovrebo C."/>
            <person name="Racz N."/>
            <person name="Riley R."/>
            <person name="Savchenko A."/>
            <person name="Shiryaev A."/>
            <person name="Soop K."/>
            <person name="Spirin V."/>
            <person name="Szebenyi C."/>
            <person name="Tomsovsky M."/>
            <person name="Tulloss R.E."/>
            <person name="Uehling J."/>
            <person name="Grigoriev I.V."/>
            <person name="Vagvolgyi C."/>
            <person name="Papp T."/>
            <person name="Martin F.M."/>
            <person name="Miettinen O."/>
            <person name="Hibbett D.S."/>
            <person name="Nagy L.G."/>
        </authorList>
    </citation>
    <scope>NUCLEOTIDE SEQUENCE [LARGE SCALE GENOMIC DNA]</scope>
    <source>
        <strain evidence="3 4">CBS 309.79</strain>
    </source>
</reference>
<name>A0A5C3QS76_9AGAR</name>
<accession>A0A5C3QS76</accession>